<dbReference type="SUPFAM" id="SSF53474">
    <property type="entry name" value="alpha/beta-Hydrolases"/>
    <property type="match status" value="1"/>
</dbReference>
<evidence type="ECO:0000256" key="4">
    <source>
        <dbReference type="ARBA" id="ARBA00022729"/>
    </source>
</evidence>
<organism evidence="9 10">
    <name type="scientific">Muricoccus pecuniae</name>
    <dbReference type="NCBI Taxonomy" id="693023"/>
    <lineage>
        <taxon>Bacteria</taxon>
        <taxon>Pseudomonadati</taxon>
        <taxon>Pseudomonadota</taxon>
        <taxon>Alphaproteobacteria</taxon>
        <taxon>Acetobacterales</taxon>
        <taxon>Roseomonadaceae</taxon>
        <taxon>Muricoccus</taxon>
    </lineage>
</organism>
<dbReference type="PANTHER" id="PTHR33938:SF15">
    <property type="entry name" value="FERULOYL ESTERASE B-RELATED"/>
    <property type="match status" value="1"/>
</dbReference>
<keyword evidence="10" id="KW-1185">Reference proteome</keyword>
<comment type="similarity">
    <text evidence="1">Belongs to the tannase family.</text>
</comment>
<dbReference type="EMBL" id="JACIJD010000011">
    <property type="protein sequence ID" value="MBB5694693.1"/>
    <property type="molecule type" value="Genomic_DNA"/>
</dbReference>
<keyword evidence="6" id="KW-0106">Calcium</keyword>
<dbReference type="PANTHER" id="PTHR33938">
    <property type="entry name" value="FERULOYL ESTERASE B-RELATED"/>
    <property type="match status" value="1"/>
</dbReference>
<dbReference type="RefSeq" id="WP_184519169.1">
    <property type="nucleotide sequence ID" value="NZ_JACIJD010000011.1"/>
</dbReference>
<dbReference type="Pfam" id="PF07519">
    <property type="entry name" value="Tannase"/>
    <property type="match status" value="1"/>
</dbReference>
<sequence length="181" mass="19457">MARTGEARFAPPANPPRRGAHCPRGGKRPPFPSDACLGHEAAIRALLNATDPDLSAFRQRGGRITMYHGWADAALTPLMSIDLYERALAANRPDTPGFFRFYMVPGMFHCRGGYSTDSFDGMSALVEWVENGTAPDSIPAARVEGGRVTRTRPLCPYPALATHDGQGSPDEAASFACRPPG</sequence>
<keyword evidence="4" id="KW-0732">Signal</keyword>
<keyword evidence="2" id="KW-0719">Serine esterase</keyword>
<reference evidence="9 10" key="1">
    <citation type="submission" date="2020-08" db="EMBL/GenBank/DDBJ databases">
        <title>Genomic Encyclopedia of Type Strains, Phase IV (KMG-IV): sequencing the most valuable type-strain genomes for metagenomic binning, comparative biology and taxonomic classification.</title>
        <authorList>
            <person name="Goeker M."/>
        </authorList>
    </citation>
    <scope>NUCLEOTIDE SEQUENCE [LARGE SCALE GENOMIC DNA]</scope>
    <source>
        <strain evidence="9 10">DSM 25622</strain>
    </source>
</reference>
<evidence type="ECO:0008006" key="11">
    <source>
        <dbReference type="Google" id="ProtNLM"/>
    </source>
</evidence>
<evidence type="ECO:0000313" key="9">
    <source>
        <dbReference type="EMBL" id="MBB5694693.1"/>
    </source>
</evidence>
<accession>A0A840YK27</accession>
<keyword evidence="3" id="KW-0479">Metal-binding</keyword>
<dbReference type="InterPro" id="IPR011118">
    <property type="entry name" value="Tannase/feruloyl_esterase"/>
</dbReference>
<dbReference type="InterPro" id="IPR029058">
    <property type="entry name" value="AB_hydrolase_fold"/>
</dbReference>
<evidence type="ECO:0000256" key="8">
    <source>
        <dbReference type="SAM" id="MobiDB-lite"/>
    </source>
</evidence>
<feature type="compositionally biased region" description="Basic residues" evidence="8">
    <location>
        <begin position="18"/>
        <end position="27"/>
    </location>
</feature>
<evidence type="ECO:0000313" key="10">
    <source>
        <dbReference type="Proteomes" id="UP000580654"/>
    </source>
</evidence>
<proteinExistence type="inferred from homology"/>
<dbReference type="Proteomes" id="UP000580654">
    <property type="component" value="Unassembled WGS sequence"/>
</dbReference>
<gene>
    <name evidence="9" type="ORF">FHS87_002745</name>
</gene>
<dbReference type="GO" id="GO:0052689">
    <property type="term" value="F:carboxylic ester hydrolase activity"/>
    <property type="evidence" value="ECO:0007669"/>
    <property type="project" value="UniProtKB-KW"/>
</dbReference>
<protein>
    <recommendedName>
        <fullName evidence="11">Tannase/feruloyl esterase family alpha/beta hydrolase</fullName>
    </recommendedName>
</protein>
<comment type="caution">
    <text evidence="9">The sequence shown here is derived from an EMBL/GenBank/DDBJ whole genome shotgun (WGS) entry which is preliminary data.</text>
</comment>
<evidence type="ECO:0000256" key="3">
    <source>
        <dbReference type="ARBA" id="ARBA00022723"/>
    </source>
</evidence>
<evidence type="ECO:0000256" key="2">
    <source>
        <dbReference type="ARBA" id="ARBA00022487"/>
    </source>
</evidence>
<name>A0A840YK27_9PROT</name>
<evidence type="ECO:0000256" key="7">
    <source>
        <dbReference type="ARBA" id="ARBA00023157"/>
    </source>
</evidence>
<evidence type="ECO:0000256" key="6">
    <source>
        <dbReference type="ARBA" id="ARBA00022837"/>
    </source>
</evidence>
<dbReference type="GO" id="GO:0046872">
    <property type="term" value="F:metal ion binding"/>
    <property type="evidence" value="ECO:0007669"/>
    <property type="project" value="UniProtKB-KW"/>
</dbReference>
<evidence type="ECO:0000256" key="1">
    <source>
        <dbReference type="ARBA" id="ARBA00006249"/>
    </source>
</evidence>
<keyword evidence="5" id="KW-0378">Hydrolase</keyword>
<dbReference type="AlphaFoldDB" id="A0A840YK27"/>
<keyword evidence="7" id="KW-1015">Disulfide bond</keyword>
<evidence type="ECO:0000256" key="5">
    <source>
        <dbReference type="ARBA" id="ARBA00022801"/>
    </source>
</evidence>
<feature type="region of interest" description="Disordered" evidence="8">
    <location>
        <begin position="159"/>
        <end position="181"/>
    </location>
</feature>
<feature type="region of interest" description="Disordered" evidence="8">
    <location>
        <begin position="1"/>
        <end position="28"/>
    </location>
</feature>